<evidence type="ECO:0000256" key="6">
    <source>
        <dbReference type="ARBA" id="ARBA00023136"/>
    </source>
</evidence>
<feature type="transmembrane region" description="Helical" evidence="7">
    <location>
        <begin position="120"/>
        <end position="139"/>
    </location>
</feature>
<dbReference type="InterPro" id="IPR024962">
    <property type="entry name" value="YukD-like"/>
</dbReference>
<comment type="subcellular location">
    <subcellularLocation>
        <location evidence="1">Cell membrane</location>
        <topology evidence="1">Multi-pass membrane protein</topology>
    </subcellularLocation>
</comment>
<proteinExistence type="inferred from homology"/>
<evidence type="ECO:0000313" key="10">
    <source>
        <dbReference type="Proteomes" id="UP000653076"/>
    </source>
</evidence>
<feature type="transmembrane region" description="Helical" evidence="7">
    <location>
        <begin position="233"/>
        <end position="255"/>
    </location>
</feature>
<keyword evidence="6 7" id="KW-0472">Membrane</keyword>
<keyword evidence="4 7" id="KW-0812">Transmembrane</keyword>
<name>A0ABQ4JFI5_9ACTN</name>
<sequence length="464" mass="45677">MVAESSVDGLCRLTLVAPLRRVDVAVPANLPVAEIAPVLLRLAGEDDGAPDHGGWVLSHLGGGLLDTSATPQALGLQNGDHVVLTRASDAAPEPVFDDLTDAVAAAAQAVPQWQSATTRWFALTTAALAALAGAALLFIVEPRTIGYATAALIAVLLSSAGTVAARAFGDGTTGATLAATALPYAFTCGLLVTAEPSGPGPGAFGAPQLLTGATVLLVIAVVGLVGTTAWRPLFLGAIGAALALAAGALLVLGGLAPPQAAAIMVTLSSIATLVLPFVALRLGRLPVPDLPNQPEDIRADPPAVNFGAVTDRVAASAGILAGMLGGTAAIVTVGAMVLAWDGSATALALAGCAGLSLLLRGRTFDRLIQRLVLLVGGAVTLVGTGAAAALVGVPGSRAALLAAMLAVVAGGAIQAGMAGVGRRFGTPYSGRLLDLLDSLLLVALVPLAAGVCGLFGSVVDPVLG</sequence>
<dbReference type="Pfam" id="PF19053">
    <property type="entry name" value="EccD"/>
    <property type="match status" value="1"/>
</dbReference>
<dbReference type="InterPro" id="IPR044049">
    <property type="entry name" value="EccD_transm"/>
</dbReference>
<protein>
    <submittedName>
        <fullName evidence="9">Type VII secretion integral membrane protein EccD</fullName>
    </submittedName>
</protein>
<feature type="transmembrane region" description="Helical" evidence="7">
    <location>
        <begin position="313"/>
        <end position="336"/>
    </location>
</feature>
<evidence type="ECO:0000256" key="3">
    <source>
        <dbReference type="ARBA" id="ARBA00022475"/>
    </source>
</evidence>
<feature type="transmembrane region" description="Helical" evidence="7">
    <location>
        <begin position="371"/>
        <end position="393"/>
    </location>
</feature>
<feature type="transmembrane region" description="Helical" evidence="7">
    <location>
        <begin position="432"/>
        <end position="459"/>
    </location>
</feature>
<evidence type="ECO:0000313" key="9">
    <source>
        <dbReference type="EMBL" id="GIJ29098.1"/>
    </source>
</evidence>
<dbReference type="Gene3D" id="3.10.20.90">
    <property type="entry name" value="Phosphatidylinositol 3-kinase Catalytic Subunit, Chain A, domain 1"/>
    <property type="match status" value="1"/>
</dbReference>
<feature type="transmembrane region" description="Helical" evidence="7">
    <location>
        <begin position="342"/>
        <end position="359"/>
    </location>
</feature>
<feature type="transmembrane region" description="Helical" evidence="7">
    <location>
        <begin position="145"/>
        <end position="168"/>
    </location>
</feature>
<accession>A0ABQ4JFI5</accession>
<feature type="transmembrane region" description="Helical" evidence="7">
    <location>
        <begin position="261"/>
        <end position="280"/>
    </location>
</feature>
<comment type="similarity">
    <text evidence="2">Belongs to the EccD/Snm4 family.</text>
</comment>
<dbReference type="Proteomes" id="UP000653076">
    <property type="component" value="Unassembled WGS sequence"/>
</dbReference>
<dbReference type="EMBL" id="BOPC01000061">
    <property type="protein sequence ID" value="GIJ29098.1"/>
    <property type="molecule type" value="Genomic_DNA"/>
</dbReference>
<dbReference type="PIRSF" id="PIRSF017804">
    <property type="entry name" value="Secretion_EccD1"/>
    <property type="match status" value="1"/>
</dbReference>
<dbReference type="Pfam" id="PF08817">
    <property type="entry name" value="YukD"/>
    <property type="match status" value="1"/>
</dbReference>
<feature type="domain" description="EccD-like transmembrane" evidence="8">
    <location>
        <begin position="118"/>
        <end position="458"/>
    </location>
</feature>
<keyword evidence="10" id="KW-1185">Reference proteome</keyword>
<gene>
    <name evidence="9" type="ORF">Vqi01_42600</name>
</gene>
<organism evidence="9 10">
    <name type="scientific">Micromonospora qiuiae</name>
    <dbReference type="NCBI Taxonomy" id="502268"/>
    <lineage>
        <taxon>Bacteria</taxon>
        <taxon>Bacillati</taxon>
        <taxon>Actinomycetota</taxon>
        <taxon>Actinomycetes</taxon>
        <taxon>Micromonosporales</taxon>
        <taxon>Micromonosporaceae</taxon>
        <taxon>Micromonospora</taxon>
    </lineage>
</organism>
<keyword evidence="5 7" id="KW-1133">Transmembrane helix</keyword>
<evidence type="ECO:0000256" key="4">
    <source>
        <dbReference type="ARBA" id="ARBA00022692"/>
    </source>
</evidence>
<evidence type="ECO:0000256" key="7">
    <source>
        <dbReference type="SAM" id="Phobius"/>
    </source>
</evidence>
<evidence type="ECO:0000259" key="8">
    <source>
        <dbReference type="Pfam" id="PF19053"/>
    </source>
</evidence>
<dbReference type="NCBIfam" id="TIGR03920">
    <property type="entry name" value="T7SS_EccD"/>
    <property type="match status" value="1"/>
</dbReference>
<comment type="caution">
    <text evidence="9">The sequence shown here is derived from an EMBL/GenBank/DDBJ whole genome shotgun (WGS) entry which is preliminary data.</text>
</comment>
<keyword evidence="3" id="KW-1003">Cell membrane</keyword>
<feature type="transmembrane region" description="Helical" evidence="7">
    <location>
        <begin position="399"/>
        <end position="420"/>
    </location>
</feature>
<feature type="transmembrane region" description="Helical" evidence="7">
    <location>
        <begin position="175"/>
        <end position="194"/>
    </location>
</feature>
<feature type="transmembrane region" description="Helical" evidence="7">
    <location>
        <begin position="206"/>
        <end position="226"/>
    </location>
</feature>
<evidence type="ECO:0000256" key="2">
    <source>
        <dbReference type="ARBA" id="ARBA00006162"/>
    </source>
</evidence>
<dbReference type="InterPro" id="IPR006707">
    <property type="entry name" value="T7SS_EccD"/>
</dbReference>
<evidence type="ECO:0000256" key="1">
    <source>
        <dbReference type="ARBA" id="ARBA00004651"/>
    </source>
</evidence>
<reference evidence="9 10" key="1">
    <citation type="submission" date="2021-01" db="EMBL/GenBank/DDBJ databases">
        <title>Whole genome shotgun sequence of Verrucosispora qiuiae NBRC 106684.</title>
        <authorList>
            <person name="Komaki H."/>
            <person name="Tamura T."/>
        </authorList>
    </citation>
    <scope>NUCLEOTIDE SEQUENCE [LARGE SCALE GENOMIC DNA]</scope>
    <source>
        <strain evidence="9 10">NBRC 106684</strain>
    </source>
</reference>
<evidence type="ECO:0000256" key="5">
    <source>
        <dbReference type="ARBA" id="ARBA00022989"/>
    </source>
</evidence>